<organism evidence="1 2">
    <name type="scientific">Phlebia brevispora</name>
    <dbReference type="NCBI Taxonomy" id="194682"/>
    <lineage>
        <taxon>Eukaryota</taxon>
        <taxon>Fungi</taxon>
        <taxon>Dikarya</taxon>
        <taxon>Basidiomycota</taxon>
        <taxon>Agaricomycotina</taxon>
        <taxon>Agaricomycetes</taxon>
        <taxon>Polyporales</taxon>
        <taxon>Meruliaceae</taxon>
        <taxon>Phlebia</taxon>
    </lineage>
</organism>
<name>A0ACC1T4T7_9APHY</name>
<reference evidence="1" key="1">
    <citation type="submission" date="2022-07" db="EMBL/GenBank/DDBJ databases">
        <title>Genome Sequence of Phlebia brevispora.</title>
        <authorList>
            <person name="Buettner E."/>
        </authorList>
    </citation>
    <scope>NUCLEOTIDE SEQUENCE</scope>
    <source>
        <strain evidence="1">MPL23</strain>
    </source>
</reference>
<dbReference type="EMBL" id="JANHOG010000583">
    <property type="protein sequence ID" value="KAJ3553068.1"/>
    <property type="molecule type" value="Genomic_DNA"/>
</dbReference>
<proteinExistence type="predicted"/>
<evidence type="ECO:0000313" key="2">
    <source>
        <dbReference type="Proteomes" id="UP001148662"/>
    </source>
</evidence>
<gene>
    <name evidence="1" type="ORF">NM688_g3820</name>
</gene>
<sequence length="368" mass="40918">MLCRGAVAPEDSAVTASEQSMKLTELTLHRFRVAPPPRPPGLELSCNIFLGSLTITMDHDMPRRHVGDVVAFITVSIFVSLILTGIAVVELYLRDDLKTKRYLSSRRAIFAEAMVVLALCSLEFYHTSLAFVLKYTIQADSNLTFDTEDPLHWSMMIMFTSTMANIAICQIFVALQVHLRMLIVLLCIHMLISLITSLQVQDTDILPLVSSKIGCTLLYYAQAAYFAFFASNAKDATLGAYITNVVTPVNTSVMYCAVISLICSIQASHRCSRTRRHILNFLILISVVFIVIVQTPRVGALVYPPPTVFWKYMDLAAYEVLGSLYPIIAIFLLCFPGSDIFFAPDKDDQKILDQTASLPTSERPAVTP</sequence>
<comment type="caution">
    <text evidence="1">The sequence shown here is derived from an EMBL/GenBank/DDBJ whole genome shotgun (WGS) entry which is preliminary data.</text>
</comment>
<evidence type="ECO:0000313" key="1">
    <source>
        <dbReference type="EMBL" id="KAJ3553068.1"/>
    </source>
</evidence>
<dbReference type="Proteomes" id="UP001148662">
    <property type="component" value="Unassembled WGS sequence"/>
</dbReference>
<accession>A0ACC1T4T7</accession>
<protein>
    <submittedName>
        <fullName evidence="1">Uncharacterized protein</fullName>
    </submittedName>
</protein>
<keyword evidence="2" id="KW-1185">Reference proteome</keyword>